<accession>A0A8J6E434</accession>
<dbReference type="PANTHER" id="PTHR11588">
    <property type="entry name" value="TUBULIN"/>
    <property type="match status" value="1"/>
</dbReference>
<keyword evidence="3" id="KW-0547">Nucleotide-binding</keyword>
<feature type="domain" description="Tubulin/FtsZ GTPase" evidence="6">
    <location>
        <begin position="23"/>
        <end position="228"/>
    </location>
</feature>
<dbReference type="InterPro" id="IPR017975">
    <property type="entry name" value="Tubulin_CS"/>
</dbReference>
<evidence type="ECO:0000256" key="2">
    <source>
        <dbReference type="ARBA" id="ARBA00022701"/>
    </source>
</evidence>
<dbReference type="GO" id="GO:0005874">
    <property type="term" value="C:microtubule"/>
    <property type="evidence" value="ECO:0007669"/>
    <property type="project" value="UniProtKB-KW"/>
</dbReference>
<comment type="caution">
    <text evidence="7">The sequence shown here is derived from an EMBL/GenBank/DDBJ whole genome shotgun (WGS) entry which is preliminary data.</text>
</comment>
<evidence type="ECO:0000313" key="7">
    <source>
        <dbReference type="EMBL" id="KAG9396371.1"/>
    </source>
</evidence>
<keyword evidence="5" id="KW-0175">Coiled coil</keyword>
<dbReference type="SMART" id="SM00864">
    <property type="entry name" value="Tubulin"/>
    <property type="match status" value="1"/>
</dbReference>
<dbReference type="AlphaFoldDB" id="A0A8J6E434"/>
<dbReference type="InterPro" id="IPR036525">
    <property type="entry name" value="Tubulin/FtsZ_GTPase_sf"/>
</dbReference>
<dbReference type="Pfam" id="PF00091">
    <property type="entry name" value="Tubulin"/>
    <property type="match status" value="2"/>
</dbReference>
<organism evidence="7 8">
    <name type="scientific">Carpediemonas membranifera</name>
    <dbReference type="NCBI Taxonomy" id="201153"/>
    <lineage>
        <taxon>Eukaryota</taxon>
        <taxon>Metamonada</taxon>
        <taxon>Carpediemonas-like organisms</taxon>
        <taxon>Carpediemonas</taxon>
    </lineage>
</organism>
<gene>
    <name evidence="7" type="ORF">J8273_2102</name>
</gene>
<evidence type="ECO:0000313" key="8">
    <source>
        <dbReference type="Proteomes" id="UP000717585"/>
    </source>
</evidence>
<keyword evidence="8" id="KW-1185">Reference proteome</keyword>
<comment type="similarity">
    <text evidence="1">Belongs to the tubulin family.</text>
</comment>
<keyword evidence="2" id="KW-0493">Microtubule</keyword>
<protein>
    <submittedName>
        <fullName evidence="7">Tubulin</fullName>
    </submittedName>
</protein>
<dbReference type="Proteomes" id="UP000717585">
    <property type="component" value="Unassembled WGS sequence"/>
</dbReference>
<proteinExistence type="inferred from homology"/>
<dbReference type="GO" id="GO:0007017">
    <property type="term" value="P:microtubule-based process"/>
    <property type="evidence" value="ECO:0007669"/>
    <property type="project" value="InterPro"/>
</dbReference>
<dbReference type="InterPro" id="IPR000217">
    <property type="entry name" value="Tubulin"/>
</dbReference>
<evidence type="ECO:0000256" key="1">
    <source>
        <dbReference type="ARBA" id="ARBA00009636"/>
    </source>
</evidence>
<sequence length="1007" mass="108800">MYMRYILKHLSGDLREKHIFMQKEPSTGSMCARFMLIDTEPNVIAQVDADEELSQLIPRRNRFALSDDGAGNNWAIGFQRYGTEYAKTHNNTHPVIKRVRTLAMDGVAAVVVFTSLSGGTGSGLGSYLVAAIKTEILASLLGVRLVSVAVRGEEVVTGPINQLMAAATIAQHVDTCILCDNASIQAQLTHVQGHGLDRTSEAGRGYDEENGLIAQAVGEIALASAQPGSACMDWGDLLVHRIVSVGSVAIDTRVDASRAVAAELAGLWRHHSFELGSGGQHTIHSGVVVCRGPVPLFNSVEEAIAKPPTTLRRRFDSAARLPIRVFHVESAESSRNVLTHVTNYASLGEYIESSLIAQVDRYQRGPKIGGCSPMISNYVREKEDFEADIEEAKRALRRITHIADKTSLPQTTPPELTDAMPPHPRPVAQPGSPVQYFVLIGQCGNQLGRSILSTLFASHFDTGETAHEFFWRTEEGELRPWAVGVDLDSRIQESSKYCADFPDAVRMSHLFTVGGGAGTNWRDGFDAISRGPVSVADSVVRAIKGDLVTAGRTLRRLVFVHSTGGGTGSGGSSVLLRRLSAEFPQAMVLDVAVVPDADEWGGADPRPWVNSLLALSCVGRYSDHALAMTNGGIAEELRFAGSTGSRLSLDAINAAMAHHVVHAILSLSRIEPAVGTPFISAHDLGGDAITPLTPGQVVREPGMRGSWHTLTASAESIVETLAASGRSLQEAVLTLCGPPPKFGWLLDTPPDDDMGPRQARFCAALQAVQRRGLTPLVSGHRVGFELSGRVIVSGLSESVAAALRKACEIVSSNWSELLATKFDSEAVAAALATVSLILSNSTFDQTENIRWRIMTSLKLDALQGIKPSDPDTVTATWDSLPNLEPDAAEKLASILDGAIQRSLERWDGRHALTIQPPRAPPDPEEPTDVYVRCTASDAEVSFTMEMFDTGLVPLVKAYRLAPQNNPMALREKLGWTFLTKEGFEWMKAAYCESRESVGSYYVEEKRQ</sequence>
<keyword evidence="4" id="KW-0342">GTP-binding</keyword>
<evidence type="ECO:0000256" key="5">
    <source>
        <dbReference type="SAM" id="Coils"/>
    </source>
</evidence>
<dbReference type="PRINTS" id="PR01161">
    <property type="entry name" value="TUBULIN"/>
</dbReference>
<dbReference type="GO" id="GO:0005525">
    <property type="term" value="F:GTP binding"/>
    <property type="evidence" value="ECO:0007669"/>
    <property type="project" value="UniProtKB-KW"/>
</dbReference>
<evidence type="ECO:0000256" key="3">
    <source>
        <dbReference type="ARBA" id="ARBA00022741"/>
    </source>
</evidence>
<dbReference type="InterPro" id="IPR003008">
    <property type="entry name" value="Tubulin_FtsZ_GTPase"/>
</dbReference>
<dbReference type="SUPFAM" id="SSF52490">
    <property type="entry name" value="Tubulin nucleotide-binding domain-like"/>
    <property type="match status" value="2"/>
</dbReference>
<dbReference type="PROSITE" id="PS00227">
    <property type="entry name" value="TUBULIN"/>
    <property type="match status" value="2"/>
</dbReference>
<name>A0A8J6E434_9EUKA</name>
<feature type="coiled-coil region" evidence="5">
    <location>
        <begin position="375"/>
        <end position="402"/>
    </location>
</feature>
<evidence type="ECO:0000256" key="4">
    <source>
        <dbReference type="ARBA" id="ARBA00023134"/>
    </source>
</evidence>
<evidence type="ECO:0000259" key="6">
    <source>
        <dbReference type="SMART" id="SM00864"/>
    </source>
</evidence>
<dbReference type="EMBL" id="JAHDYR010000006">
    <property type="protein sequence ID" value="KAG9396371.1"/>
    <property type="molecule type" value="Genomic_DNA"/>
</dbReference>
<reference evidence="7" key="1">
    <citation type="submission" date="2021-05" db="EMBL/GenBank/DDBJ databases">
        <title>A free-living protist that lacks canonical eukaryotic 1 DNA replication and segregation systems.</title>
        <authorList>
            <person name="Salas-Leiva D.E."/>
            <person name="Tromer E.C."/>
            <person name="Curtis B.A."/>
            <person name="Jerlstrom-Hultqvist J."/>
            <person name="Kolisko M."/>
            <person name="Yi Z."/>
            <person name="Salas-Leiva J.S."/>
            <person name="Gallot-Lavallee L."/>
            <person name="Kops G.J.P.L."/>
            <person name="Archibald J.M."/>
            <person name="Simpson A.G.B."/>
            <person name="Roger A.J."/>
        </authorList>
    </citation>
    <scope>NUCLEOTIDE SEQUENCE</scope>
    <source>
        <strain evidence="7">BICM</strain>
    </source>
</reference>
<dbReference type="OrthoDB" id="10250004at2759"/>
<dbReference type="Gene3D" id="3.40.50.1440">
    <property type="entry name" value="Tubulin/FtsZ, GTPase domain"/>
    <property type="match status" value="2"/>
</dbReference>